<feature type="transmembrane region" description="Helical" evidence="2">
    <location>
        <begin position="388"/>
        <end position="408"/>
    </location>
</feature>
<keyword evidence="4" id="KW-1185">Reference proteome</keyword>
<feature type="transmembrane region" description="Helical" evidence="2">
    <location>
        <begin position="227"/>
        <end position="246"/>
    </location>
</feature>
<dbReference type="InterPro" id="IPR047798">
    <property type="entry name" value="BPSS1780-like"/>
</dbReference>
<dbReference type="Proteomes" id="UP000274556">
    <property type="component" value="Unassembled WGS sequence"/>
</dbReference>
<keyword evidence="2" id="KW-1133">Transmembrane helix</keyword>
<feature type="region of interest" description="Disordered" evidence="1">
    <location>
        <begin position="76"/>
        <end position="136"/>
    </location>
</feature>
<feature type="transmembrane region" description="Helical" evidence="2">
    <location>
        <begin position="292"/>
        <end position="321"/>
    </location>
</feature>
<gene>
    <name evidence="3" type="ORF">BDD21_1263</name>
</gene>
<accession>A0A495V3K5</accession>
<keyword evidence="2" id="KW-0812">Transmembrane</keyword>
<keyword evidence="2" id="KW-0472">Membrane</keyword>
<sequence>MEGRYRILYAGELMPGHALQDVVPRLAAKFKLQEDTARDLILGGPGRVLKHSLTSGEAQRYRDALSTIGLKVTLEPESTSNAAPAPAGSRTGGVVAQPAPRPNGPEASARPGEGRQGDGRQAGNTPDTSADGGPTRCPKCGADAVSELTGICQACGVVVERYLANHGMRPTRPPNRVDNPYAPPRADLTPPRAEPEDDALQAPQSRPVGHGWLWITEAWQLFKAQPGAWIGAVVLFYIILILISIVPLVGGLVVTILTPMLSAGLVIGAHRQSREGRFEISHLFAGVSQSPGPLALVGLVYLLLAFGIVIVAGLLFAAVFASMGSTMDLSTMDPNDIGIVFANPMILLPVLVAMLLGIPLAMAMFFAPSLVALDQVPVLKAFGLSFSGCLKNILPFLIYGLVAMALVILGSLPLMLGLLVVVPVLTIAIYTAYRDIFYG</sequence>
<dbReference type="OrthoDB" id="5298483at2"/>
<dbReference type="AlphaFoldDB" id="A0A495V3K5"/>
<protein>
    <submittedName>
        <fullName evidence="3">Uncharacterized protein</fullName>
    </submittedName>
</protein>
<feature type="region of interest" description="Disordered" evidence="1">
    <location>
        <begin position="167"/>
        <end position="205"/>
    </location>
</feature>
<feature type="transmembrane region" description="Helical" evidence="2">
    <location>
        <begin position="414"/>
        <end position="433"/>
    </location>
</feature>
<reference evidence="3 4" key="1">
    <citation type="submission" date="2018-10" db="EMBL/GenBank/DDBJ databases">
        <title>Genomic Encyclopedia of Archaeal and Bacterial Type Strains, Phase II (KMG-II): from individual species to whole genera.</title>
        <authorList>
            <person name="Goeker M."/>
        </authorList>
    </citation>
    <scope>NUCLEOTIDE SEQUENCE [LARGE SCALE GENOMIC DNA]</scope>
    <source>
        <strain evidence="3 4">DSM 235</strain>
    </source>
</reference>
<dbReference type="RefSeq" id="WP_120796419.1">
    <property type="nucleotide sequence ID" value="NZ_RBXL01000001.1"/>
</dbReference>
<name>A0A495V3K5_9GAMM</name>
<dbReference type="EMBL" id="RBXL01000001">
    <property type="protein sequence ID" value="RKT43899.1"/>
    <property type="molecule type" value="Genomic_DNA"/>
</dbReference>
<evidence type="ECO:0000256" key="2">
    <source>
        <dbReference type="SAM" id="Phobius"/>
    </source>
</evidence>
<proteinExistence type="predicted"/>
<organism evidence="3 4">
    <name type="scientific">Thiocapsa rosea</name>
    <dbReference type="NCBI Taxonomy" id="69360"/>
    <lineage>
        <taxon>Bacteria</taxon>
        <taxon>Pseudomonadati</taxon>
        <taxon>Pseudomonadota</taxon>
        <taxon>Gammaproteobacteria</taxon>
        <taxon>Chromatiales</taxon>
        <taxon>Chromatiaceae</taxon>
        <taxon>Thiocapsa</taxon>
    </lineage>
</organism>
<feature type="transmembrane region" description="Helical" evidence="2">
    <location>
        <begin position="341"/>
        <end position="367"/>
    </location>
</feature>
<comment type="caution">
    <text evidence="3">The sequence shown here is derived from an EMBL/GenBank/DDBJ whole genome shotgun (WGS) entry which is preliminary data.</text>
</comment>
<evidence type="ECO:0000256" key="1">
    <source>
        <dbReference type="SAM" id="MobiDB-lite"/>
    </source>
</evidence>
<dbReference type="NCBIfam" id="NF041043">
    <property type="entry name" value="BPSS1780_fam"/>
    <property type="match status" value="1"/>
</dbReference>
<evidence type="ECO:0000313" key="4">
    <source>
        <dbReference type="Proteomes" id="UP000274556"/>
    </source>
</evidence>
<evidence type="ECO:0000313" key="3">
    <source>
        <dbReference type="EMBL" id="RKT43899.1"/>
    </source>
</evidence>